<evidence type="ECO:0000313" key="2">
    <source>
        <dbReference type="Proteomes" id="UP001060085"/>
    </source>
</evidence>
<sequence length="352" mass="38102">MSKIDVLREDFLIFDQWFKNSKMLSSQLDSLAAAGKRTSLIGVRKKCKRHSNGEIIIVPSLTFQVGSNTDTSAAGTKTAPLAPDATAGQGKSFKDTVVEGKVLPLFYTGDDVLDALLEMGLSELHKLASAVDKSICHQRAWENYFIQTLDSANFEALETRLRIAVKVDPTTLSATKASCTISIYVMGNEQVVEYEGLHSSCFACSEYGHRGLSCPKTAPVPEPEPGRSHTALELGSMPGGDREAAEKTPQKFGPWMIPKKPSWRGVAKDAGPLAEDRKPPAGGTKAQADRQGMKSDPNLPAEVTSSKERSRQECCMVKSTQLSSDNHVVDKAGPSSGSRFELLNQLMRGVAK</sequence>
<gene>
    <name evidence="1" type="ORF">M9H77_07935</name>
</gene>
<evidence type="ECO:0000313" key="1">
    <source>
        <dbReference type="EMBL" id="KAI5676985.1"/>
    </source>
</evidence>
<name>A0ACC0BWC3_CATRO</name>
<dbReference type="Proteomes" id="UP001060085">
    <property type="component" value="Linkage Group LG02"/>
</dbReference>
<proteinExistence type="predicted"/>
<accession>A0ACC0BWC3</accession>
<protein>
    <submittedName>
        <fullName evidence="1">Uncharacterized protein</fullName>
    </submittedName>
</protein>
<organism evidence="1 2">
    <name type="scientific">Catharanthus roseus</name>
    <name type="common">Madagascar periwinkle</name>
    <name type="synonym">Vinca rosea</name>
    <dbReference type="NCBI Taxonomy" id="4058"/>
    <lineage>
        <taxon>Eukaryota</taxon>
        <taxon>Viridiplantae</taxon>
        <taxon>Streptophyta</taxon>
        <taxon>Embryophyta</taxon>
        <taxon>Tracheophyta</taxon>
        <taxon>Spermatophyta</taxon>
        <taxon>Magnoliopsida</taxon>
        <taxon>eudicotyledons</taxon>
        <taxon>Gunneridae</taxon>
        <taxon>Pentapetalae</taxon>
        <taxon>asterids</taxon>
        <taxon>lamiids</taxon>
        <taxon>Gentianales</taxon>
        <taxon>Apocynaceae</taxon>
        <taxon>Rauvolfioideae</taxon>
        <taxon>Vinceae</taxon>
        <taxon>Catharanthinae</taxon>
        <taxon>Catharanthus</taxon>
    </lineage>
</organism>
<dbReference type="EMBL" id="CM044702">
    <property type="protein sequence ID" value="KAI5676985.1"/>
    <property type="molecule type" value="Genomic_DNA"/>
</dbReference>
<keyword evidence="2" id="KW-1185">Reference proteome</keyword>
<comment type="caution">
    <text evidence="1">The sequence shown here is derived from an EMBL/GenBank/DDBJ whole genome shotgun (WGS) entry which is preliminary data.</text>
</comment>
<reference evidence="2" key="1">
    <citation type="journal article" date="2023" name="Nat. Plants">
        <title>Single-cell RNA sequencing provides a high-resolution roadmap for understanding the multicellular compartmentation of specialized metabolism.</title>
        <authorList>
            <person name="Sun S."/>
            <person name="Shen X."/>
            <person name="Li Y."/>
            <person name="Li Y."/>
            <person name="Wang S."/>
            <person name="Li R."/>
            <person name="Zhang H."/>
            <person name="Shen G."/>
            <person name="Guo B."/>
            <person name="Wei J."/>
            <person name="Xu J."/>
            <person name="St-Pierre B."/>
            <person name="Chen S."/>
            <person name="Sun C."/>
        </authorList>
    </citation>
    <scope>NUCLEOTIDE SEQUENCE [LARGE SCALE GENOMIC DNA]</scope>
</reference>